<sequence length="311" mass="34699">MYIKDKKVIISAAITGATHVPSLSAHLPKNPDEIIQSALEAHKAGAAVIHIHARDKDGKPTTDHGIFRYILSSIARECDAVIGITTGGANGMSVEERFSVIEKFRPEMASANAGSMNFCYNRLLVDVDETVYDWEREYVERTWDNVFRNSFRDMEYCIRTMNDCGTLPEYEVFDYGQLNNLKILKKQGIITQPVYIQFVPGVQGGMPANNETLMFMIEQAKKMLGNDIQYSSVGVGRKMFKLETLSALNGGNVRVGMEDGLYINPAGELAESNAQQVKKIRNILESLDFEIADSDEARQMLHLKGKANVGY</sequence>
<evidence type="ECO:0000256" key="3">
    <source>
        <dbReference type="ARBA" id="ARBA00022723"/>
    </source>
</evidence>
<evidence type="ECO:0000256" key="1">
    <source>
        <dbReference type="ARBA" id="ARBA00001947"/>
    </source>
</evidence>
<name>A0A1E3AX90_9FIRM</name>
<dbReference type="InterPro" id="IPR008567">
    <property type="entry name" value="BKACE"/>
</dbReference>
<proteinExistence type="predicted"/>
<dbReference type="PATRIC" id="fig|1432052.3.peg.1099"/>
<dbReference type="Gene3D" id="3.20.20.70">
    <property type="entry name" value="Aldolase class I"/>
    <property type="match status" value="1"/>
</dbReference>
<keyword evidence="4" id="KW-0862">Zinc</keyword>
<dbReference type="GeneID" id="93299501"/>
<organism evidence="5 6">
    <name type="scientific">Eisenbergiella tayi</name>
    <dbReference type="NCBI Taxonomy" id="1432052"/>
    <lineage>
        <taxon>Bacteria</taxon>
        <taxon>Bacillati</taxon>
        <taxon>Bacillota</taxon>
        <taxon>Clostridia</taxon>
        <taxon>Lachnospirales</taxon>
        <taxon>Lachnospiraceae</taxon>
        <taxon>Eisenbergiella</taxon>
    </lineage>
</organism>
<evidence type="ECO:0000256" key="2">
    <source>
        <dbReference type="ARBA" id="ARBA00022679"/>
    </source>
</evidence>
<dbReference type="AlphaFoldDB" id="A0A1E3AX90"/>
<reference evidence="5 6" key="1">
    <citation type="submission" date="2016-07" db="EMBL/GenBank/DDBJ databases">
        <title>Characterization of isolates of Eisenbergiella tayi derived from blood cultures, using whole genome sequencing.</title>
        <authorList>
            <person name="Burdz T."/>
            <person name="Wiebe D."/>
            <person name="Huynh C."/>
            <person name="Bernard K."/>
        </authorList>
    </citation>
    <scope>NUCLEOTIDE SEQUENCE [LARGE SCALE GENOMIC DNA]</scope>
    <source>
        <strain evidence="5 6">NML 120489</strain>
    </source>
</reference>
<dbReference type="GO" id="GO:0046872">
    <property type="term" value="F:metal ion binding"/>
    <property type="evidence" value="ECO:0007669"/>
    <property type="project" value="UniProtKB-KW"/>
</dbReference>
<dbReference type="InterPro" id="IPR013785">
    <property type="entry name" value="Aldolase_TIM"/>
</dbReference>
<comment type="caution">
    <text evidence="5">The sequence shown here is derived from an EMBL/GenBank/DDBJ whole genome shotgun (WGS) entry which is preliminary data.</text>
</comment>
<dbReference type="RefSeq" id="WP_069155946.1">
    <property type="nucleotide sequence ID" value="NZ_DBFYTC010000138.1"/>
</dbReference>
<comment type="cofactor">
    <cofactor evidence="1">
        <name>Zn(2+)</name>
        <dbReference type="ChEBI" id="CHEBI:29105"/>
    </cofactor>
</comment>
<dbReference type="EC" id="2.-.-.-" evidence="5"/>
<dbReference type="Proteomes" id="UP000095003">
    <property type="component" value="Unassembled WGS sequence"/>
</dbReference>
<gene>
    <name evidence="5" type="primary">kce_1</name>
    <name evidence="5" type="ORF">BEH84_00994</name>
</gene>
<dbReference type="Pfam" id="PF05853">
    <property type="entry name" value="BKACE"/>
    <property type="match status" value="1"/>
</dbReference>
<keyword evidence="2 5" id="KW-0808">Transferase</keyword>
<dbReference type="PANTHER" id="PTHR37418">
    <property type="entry name" value="3-KETO-5-AMINOHEXANOATE CLEAVAGE ENZYME-RELATED"/>
    <property type="match status" value="1"/>
</dbReference>
<evidence type="ECO:0000313" key="5">
    <source>
        <dbReference type="EMBL" id="ODM13279.1"/>
    </source>
</evidence>
<accession>A0A1E3AX90</accession>
<dbReference type="GO" id="GO:0043720">
    <property type="term" value="F:3-keto-5-aminohexanoate cleavage activity"/>
    <property type="evidence" value="ECO:0007669"/>
    <property type="project" value="InterPro"/>
</dbReference>
<dbReference type="EMBL" id="MCGI01000001">
    <property type="protein sequence ID" value="ODM13279.1"/>
    <property type="molecule type" value="Genomic_DNA"/>
</dbReference>
<keyword evidence="3" id="KW-0479">Metal-binding</keyword>
<dbReference type="PANTHER" id="PTHR37418:SF2">
    <property type="entry name" value="3-KETO-5-AMINOHEXANOATE CLEAVAGE ENZYME"/>
    <property type="match status" value="1"/>
</dbReference>
<evidence type="ECO:0000313" key="6">
    <source>
        <dbReference type="Proteomes" id="UP000095003"/>
    </source>
</evidence>
<protein>
    <submittedName>
        <fullName evidence="5">3-keto-5-aminohexanoate cleavage enzyme</fullName>
        <ecNumber evidence="5">2.-.-.-</ecNumber>
    </submittedName>
</protein>
<evidence type="ECO:0000256" key="4">
    <source>
        <dbReference type="ARBA" id="ARBA00022833"/>
    </source>
</evidence>